<evidence type="ECO:0008006" key="4">
    <source>
        <dbReference type="Google" id="ProtNLM"/>
    </source>
</evidence>
<sequence length="284" mass="31982">MNIANQVQIIFIPVWVRVLIGLLVAGTLGVAMLLFWGALVEDTSPDWVEAGAYVLGIVFPLLLVCIIALGASFGERSIRRRTERVLTRTIPYQLQFLPEEDRQWRAFPSRRWSPRTDPDALAKVELHHSRGRCHADYRISLPGEAGGHIRLRVELNVKRANVNIAFRHDHLARMAEADGTPLDPAGILRSHFQHTLEVEQIQARDAGAQGPEGRTGIAYAFNPEPLIRVVDGRTYVVLVASTRLAEDTVWNPSEKVYFAQDLMFMIRALLQESPKMFARPFDNA</sequence>
<feature type="transmembrane region" description="Helical" evidence="1">
    <location>
        <begin position="12"/>
        <end position="38"/>
    </location>
</feature>
<dbReference type="RefSeq" id="WP_073125704.1">
    <property type="nucleotide sequence ID" value="NZ_FQZA01000001.1"/>
</dbReference>
<dbReference type="AlphaFoldDB" id="A0A1M6AN46"/>
<keyword evidence="1" id="KW-0472">Membrane</keyword>
<keyword evidence="1" id="KW-1133">Transmembrane helix</keyword>
<keyword evidence="1" id="KW-0812">Transmembrane</keyword>
<dbReference type="STRING" id="313368.SAMN04488012_101187"/>
<gene>
    <name evidence="2" type="ORF">SAMN04488012_101187</name>
</gene>
<evidence type="ECO:0000313" key="3">
    <source>
        <dbReference type="Proteomes" id="UP000184040"/>
    </source>
</evidence>
<reference evidence="2 3" key="1">
    <citation type="submission" date="2016-11" db="EMBL/GenBank/DDBJ databases">
        <authorList>
            <person name="Jaros S."/>
            <person name="Januszkiewicz K."/>
            <person name="Wedrychowicz H."/>
        </authorList>
    </citation>
    <scope>NUCLEOTIDE SEQUENCE [LARGE SCALE GENOMIC DNA]</scope>
    <source>
        <strain evidence="2 3">DSM 26892</strain>
    </source>
</reference>
<name>A0A1M6AN46_9RHOB</name>
<organism evidence="2 3">
    <name type="scientific">Palleronia salina</name>
    <dbReference type="NCBI Taxonomy" id="313368"/>
    <lineage>
        <taxon>Bacteria</taxon>
        <taxon>Pseudomonadati</taxon>
        <taxon>Pseudomonadota</taxon>
        <taxon>Alphaproteobacteria</taxon>
        <taxon>Rhodobacterales</taxon>
        <taxon>Roseobacteraceae</taxon>
        <taxon>Palleronia</taxon>
    </lineage>
</organism>
<keyword evidence="3" id="KW-1185">Reference proteome</keyword>
<dbReference type="EMBL" id="FQZA01000001">
    <property type="protein sequence ID" value="SHI37817.1"/>
    <property type="molecule type" value="Genomic_DNA"/>
</dbReference>
<accession>A0A1M6AN46</accession>
<dbReference type="Proteomes" id="UP000184040">
    <property type="component" value="Unassembled WGS sequence"/>
</dbReference>
<proteinExistence type="predicted"/>
<evidence type="ECO:0000256" key="1">
    <source>
        <dbReference type="SAM" id="Phobius"/>
    </source>
</evidence>
<protein>
    <recommendedName>
        <fullName evidence="4">DUF3137 domain-containing protein</fullName>
    </recommendedName>
</protein>
<feature type="transmembrane region" description="Helical" evidence="1">
    <location>
        <begin position="50"/>
        <end position="74"/>
    </location>
</feature>
<evidence type="ECO:0000313" key="2">
    <source>
        <dbReference type="EMBL" id="SHI37817.1"/>
    </source>
</evidence>